<evidence type="ECO:0000313" key="12">
    <source>
        <dbReference type="Proteomes" id="UP000295264"/>
    </source>
</evidence>
<comment type="cofactor">
    <cofactor evidence="1">
        <name>Cu cation</name>
        <dbReference type="ChEBI" id="CHEBI:23378"/>
    </cofactor>
</comment>
<sequence>AHTGASVDLTISSLHLAGVSSILRAISCITIVFNPKPAVISQYQTPLFFPIISARIAILLRDRNLNTTFFDPAGGDRILYRHLF</sequence>
<dbReference type="EMBL" id="QWLN02000783">
    <property type="protein sequence ID" value="TEA41988.1"/>
    <property type="molecule type" value="Genomic_DNA"/>
</dbReference>
<dbReference type="GO" id="GO:0006123">
    <property type="term" value="P:mitochondrial electron transport, cytochrome c to oxygen"/>
    <property type="evidence" value="ECO:0007669"/>
    <property type="project" value="TreeGrafter"/>
</dbReference>
<dbReference type="AlphaFoldDB" id="A0A484H253"/>
<evidence type="ECO:0000256" key="3">
    <source>
        <dbReference type="ARBA" id="ARBA00004673"/>
    </source>
</evidence>
<evidence type="ECO:0000256" key="7">
    <source>
        <dbReference type="ARBA" id="ARBA00023008"/>
    </source>
</evidence>
<evidence type="ECO:0000256" key="4">
    <source>
        <dbReference type="ARBA" id="ARBA00009578"/>
    </source>
</evidence>
<dbReference type="Proteomes" id="UP000295264">
    <property type="component" value="Unassembled WGS sequence"/>
</dbReference>
<evidence type="ECO:0000259" key="10">
    <source>
        <dbReference type="PROSITE" id="PS50855"/>
    </source>
</evidence>
<evidence type="ECO:0000256" key="9">
    <source>
        <dbReference type="ARBA" id="ARBA00032715"/>
    </source>
</evidence>
<comment type="cofactor">
    <cofactor evidence="2">
        <name>heme</name>
        <dbReference type="ChEBI" id="CHEBI:30413"/>
    </cofactor>
</comment>
<gene>
    <name evidence="11" type="ORF">DBR06_SOUSAS12610036</name>
</gene>
<dbReference type="GO" id="GO:0015990">
    <property type="term" value="P:electron transport coupled proton transport"/>
    <property type="evidence" value="ECO:0007669"/>
    <property type="project" value="TreeGrafter"/>
</dbReference>
<dbReference type="InterPro" id="IPR036927">
    <property type="entry name" value="Cyt_c_oxase-like_su1_sf"/>
</dbReference>
<keyword evidence="8" id="KW-0915">Sodium</keyword>
<dbReference type="PANTHER" id="PTHR10422">
    <property type="entry name" value="CYTOCHROME C OXIDASE SUBUNIT 1"/>
    <property type="match status" value="1"/>
</dbReference>
<name>A0A484H253_SOUCH</name>
<organism evidence="11 12">
    <name type="scientific">Sousa chinensis</name>
    <name type="common">Indo-pacific humpbacked dolphin</name>
    <name type="synonym">Steno chinensis</name>
    <dbReference type="NCBI Taxonomy" id="103600"/>
    <lineage>
        <taxon>Eukaryota</taxon>
        <taxon>Metazoa</taxon>
        <taxon>Chordata</taxon>
        <taxon>Craniata</taxon>
        <taxon>Vertebrata</taxon>
        <taxon>Euteleostomi</taxon>
        <taxon>Mammalia</taxon>
        <taxon>Eutheria</taxon>
        <taxon>Laurasiatheria</taxon>
        <taxon>Artiodactyla</taxon>
        <taxon>Whippomorpha</taxon>
        <taxon>Cetacea</taxon>
        <taxon>Odontoceti</taxon>
        <taxon>Delphinidae</taxon>
        <taxon>Sousa</taxon>
    </lineage>
</organism>
<dbReference type="InterPro" id="IPR023616">
    <property type="entry name" value="Cyt_c_oxase-like_su1_dom"/>
</dbReference>
<dbReference type="InterPro" id="IPR000883">
    <property type="entry name" value="Cyt_C_Oxase_1"/>
</dbReference>
<accession>A0A484H253</accession>
<dbReference type="GO" id="GO:0005739">
    <property type="term" value="C:mitochondrion"/>
    <property type="evidence" value="ECO:0007669"/>
    <property type="project" value="GOC"/>
</dbReference>
<protein>
    <recommendedName>
        <fullName evidence="6">Cytochrome c oxidase subunit 1</fullName>
        <ecNumber evidence="5">7.1.1.9</ecNumber>
    </recommendedName>
    <alternativeName>
        <fullName evidence="9">Cytochrome c oxidase polypeptide I</fullName>
    </alternativeName>
</protein>
<comment type="similarity">
    <text evidence="4">Belongs to the heme-copper respiratory oxidase family.</text>
</comment>
<evidence type="ECO:0000256" key="6">
    <source>
        <dbReference type="ARBA" id="ARBA00015947"/>
    </source>
</evidence>
<dbReference type="GO" id="GO:0016020">
    <property type="term" value="C:membrane"/>
    <property type="evidence" value="ECO:0007669"/>
    <property type="project" value="InterPro"/>
</dbReference>
<reference evidence="11 12" key="1">
    <citation type="journal article" date="2018" name="Genomics">
        <title>Molecular footprints of inshore aquatic adaptation in Indo-Pacific humpback dolphin (Sousa chinensis).</title>
        <authorList>
            <person name="Ming Y."/>
            <person name="Jian J."/>
            <person name="Yu F."/>
            <person name="Yu X."/>
            <person name="Wang J."/>
            <person name="Liu W."/>
        </authorList>
    </citation>
    <scope>NUCLEOTIDE SEQUENCE [LARGE SCALE GENOMIC DNA]</scope>
    <source>
        <strain evidence="11">MY-2018</strain>
        <tissue evidence="11">Skin</tissue>
    </source>
</reference>
<dbReference type="EC" id="7.1.1.9" evidence="5"/>
<evidence type="ECO:0000256" key="1">
    <source>
        <dbReference type="ARBA" id="ARBA00001935"/>
    </source>
</evidence>
<dbReference type="GO" id="GO:0004129">
    <property type="term" value="F:cytochrome-c oxidase activity"/>
    <property type="evidence" value="ECO:0007669"/>
    <property type="project" value="UniProtKB-EC"/>
</dbReference>
<keyword evidence="7" id="KW-0186">Copper</keyword>
<dbReference type="UniPathway" id="UPA00705"/>
<feature type="domain" description="Cytochrome oxidase subunit I profile" evidence="10">
    <location>
        <begin position="1"/>
        <end position="84"/>
    </location>
</feature>
<dbReference type="PANTHER" id="PTHR10422:SF18">
    <property type="entry name" value="CYTOCHROME C OXIDASE SUBUNIT 1"/>
    <property type="match status" value="1"/>
</dbReference>
<dbReference type="Gene3D" id="1.20.210.10">
    <property type="entry name" value="Cytochrome c oxidase-like, subunit I domain"/>
    <property type="match status" value="1"/>
</dbReference>
<comment type="pathway">
    <text evidence="3">Energy metabolism; oxidative phosphorylation.</text>
</comment>
<proteinExistence type="inferred from homology"/>
<dbReference type="SUPFAM" id="SSF81442">
    <property type="entry name" value="Cytochrome c oxidase subunit I-like"/>
    <property type="match status" value="1"/>
</dbReference>
<evidence type="ECO:0000256" key="8">
    <source>
        <dbReference type="ARBA" id="ARBA00023053"/>
    </source>
</evidence>
<feature type="non-terminal residue" evidence="11">
    <location>
        <position position="1"/>
    </location>
</feature>
<evidence type="ECO:0000256" key="5">
    <source>
        <dbReference type="ARBA" id="ARBA00012949"/>
    </source>
</evidence>
<comment type="caution">
    <text evidence="11">The sequence shown here is derived from an EMBL/GenBank/DDBJ whole genome shotgun (WGS) entry which is preliminary data.</text>
</comment>
<dbReference type="GO" id="GO:0020037">
    <property type="term" value="F:heme binding"/>
    <property type="evidence" value="ECO:0007669"/>
    <property type="project" value="InterPro"/>
</dbReference>
<dbReference type="PROSITE" id="PS50855">
    <property type="entry name" value="COX1"/>
    <property type="match status" value="1"/>
</dbReference>
<evidence type="ECO:0000256" key="2">
    <source>
        <dbReference type="ARBA" id="ARBA00001971"/>
    </source>
</evidence>
<evidence type="ECO:0000313" key="11">
    <source>
        <dbReference type="EMBL" id="TEA41988.1"/>
    </source>
</evidence>
<keyword evidence="12" id="KW-1185">Reference proteome</keyword>